<proteinExistence type="predicted"/>
<organism evidence="1 2">
    <name type="scientific">Frankliniella occidentalis</name>
    <name type="common">Western flower thrips</name>
    <name type="synonym">Euthrips occidentalis</name>
    <dbReference type="NCBI Taxonomy" id="133901"/>
    <lineage>
        <taxon>Eukaryota</taxon>
        <taxon>Metazoa</taxon>
        <taxon>Ecdysozoa</taxon>
        <taxon>Arthropoda</taxon>
        <taxon>Hexapoda</taxon>
        <taxon>Insecta</taxon>
        <taxon>Pterygota</taxon>
        <taxon>Neoptera</taxon>
        <taxon>Paraneoptera</taxon>
        <taxon>Thysanoptera</taxon>
        <taxon>Terebrantia</taxon>
        <taxon>Thripoidea</taxon>
        <taxon>Thripidae</taxon>
        <taxon>Frankliniella</taxon>
    </lineage>
</organism>
<accession>A0A9C6U2M5</accession>
<evidence type="ECO:0000313" key="2">
    <source>
        <dbReference type="RefSeq" id="XP_052126330.1"/>
    </source>
</evidence>
<gene>
    <name evidence="2" type="primary">LOC113205078</name>
</gene>
<reference evidence="2" key="1">
    <citation type="submission" date="2025-08" db="UniProtKB">
        <authorList>
            <consortium name="RefSeq"/>
        </authorList>
    </citation>
    <scope>IDENTIFICATION</scope>
    <source>
        <tissue evidence="2">Whole organism</tissue>
    </source>
</reference>
<keyword evidence="1" id="KW-1185">Reference proteome</keyword>
<dbReference type="Proteomes" id="UP000504606">
    <property type="component" value="Unplaced"/>
</dbReference>
<dbReference type="OrthoDB" id="4899631at2759"/>
<dbReference type="AlphaFoldDB" id="A0A9C6U2M5"/>
<evidence type="ECO:0000313" key="1">
    <source>
        <dbReference type="Proteomes" id="UP000504606"/>
    </source>
</evidence>
<sequence>MCTTRCSSQTIGGPAATAPATAVYATQRRLGLQCLPPDGNPFKNVAMIVHPVKIMSFVISPCEEFVFTCGAQDQSVLMWRINQEAVGTLLEDGLQGGEQGALEPWLLSVEGGREGWLVQTMRDMFCYAQMLHQGTLSTEPRFITDMLPVCELPDVMRALGFFPSQSQARCPAST</sequence>
<dbReference type="RefSeq" id="XP_052126330.1">
    <property type="nucleotide sequence ID" value="XM_052270370.1"/>
</dbReference>
<dbReference type="KEGG" id="foc:113205078"/>
<name>A0A9C6U2M5_FRAOC</name>
<dbReference type="GeneID" id="113205078"/>
<protein>
    <submittedName>
        <fullName evidence="2">Cilia- and flagella-associated protein 251-like</fullName>
    </submittedName>
</protein>